<dbReference type="GO" id="GO:0051991">
    <property type="term" value="F:UDP-N-acetyl-D-glucosamine:N-acetylmuramoyl-L-alanyl-D-glutamyl-meso-2,6-diaminopimelyl-D-alanyl-D-alanine-diphosphoundecaprenol 4-beta-N-acetylglucosaminlytransferase activity"/>
    <property type="evidence" value="ECO:0007669"/>
    <property type="project" value="RHEA"/>
</dbReference>
<feature type="binding site" evidence="10">
    <location>
        <position position="165"/>
    </location>
    <ligand>
        <name>UDP-N-acetyl-alpha-D-glucosamine</name>
        <dbReference type="ChEBI" id="CHEBI:57705"/>
    </ligand>
</feature>
<feature type="binding site" evidence="10">
    <location>
        <position position="197"/>
    </location>
    <ligand>
        <name>UDP-N-acetyl-alpha-D-glucosamine</name>
        <dbReference type="ChEBI" id="CHEBI:57705"/>
    </ligand>
</feature>
<dbReference type="CDD" id="cd03785">
    <property type="entry name" value="GT28_MurG"/>
    <property type="match status" value="1"/>
</dbReference>
<evidence type="ECO:0000256" key="7">
    <source>
        <dbReference type="ARBA" id="ARBA00023136"/>
    </source>
</evidence>
<evidence type="ECO:0000256" key="9">
    <source>
        <dbReference type="ARBA" id="ARBA00023316"/>
    </source>
</evidence>
<keyword evidence="5 10" id="KW-0133">Cell shape</keyword>
<accession>A0A1L8D3K0</accession>
<gene>
    <name evidence="10" type="primary">murG</name>
    <name evidence="13" type="ORF">ciss_16830</name>
</gene>
<dbReference type="Proteomes" id="UP000187338">
    <property type="component" value="Unassembled WGS sequence"/>
</dbReference>
<evidence type="ECO:0000256" key="4">
    <source>
        <dbReference type="ARBA" id="ARBA00022679"/>
    </source>
</evidence>
<keyword evidence="3 10" id="KW-0328">Glycosyltransferase</keyword>
<dbReference type="NCBIfam" id="TIGR01133">
    <property type="entry name" value="murG"/>
    <property type="match status" value="1"/>
</dbReference>
<evidence type="ECO:0000256" key="6">
    <source>
        <dbReference type="ARBA" id="ARBA00022984"/>
    </source>
</evidence>
<evidence type="ECO:0000313" key="14">
    <source>
        <dbReference type="Proteomes" id="UP000187338"/>
    </source>
</evidence>
<dbReference type="GO" id="GO:0005975">
    <property type="term" value="P:carbohydrate metabolic process"/>
    <property type="evidence" value="ECO:0007669"/>
    <property type="project" value="InterPro"/>
</dbReference>
<evidence type="ECO:0000259" key="12">
    <source>
        <dbReference type="Pfam" id="PF04101"/>
    </source>
</evidence>
<feature type="binding site" evidence="10">
    <location>
        <position position="296"/>
    </location>
    <ligand>
        <name>UDP-N-acetyl-alpha-D-glucosamine</name>
        <dbReference type="ChEBI" id="CHEBI:57705"/>
    </ligand>
</feature>
<evidence type="ECO:0000256" key="10">
    <source>
        <dbReference type="HAMAP-Rule" id="MF_00033"/>
    </source>
</evidence>
<feature type="domain" description="Glycosyltransferase family 28 N-terminal" evidence="11">
    <location>
        <begin position="4"/>
        <end position="141"/>
    </location>
</feature>
<dbReference type="GO" id="GO:0051301">
    <property type="term" value="P:cell division"/>
    <property type="evidence" value="ECO:0007669"/>
    <property type="project" value="UniProtKB-KW"/>
</dbReference>
<protein>
    <recommendedName>
        <fullName evidence="10">UDP-N-acetylglucosamine--N-acetylmuramyl-(pentapeptide) pyrophosphoryl-undecaprenol N-acetylglucosamine transferase</fullName>
        <ecNumber evidence="10">2.4.1.227</ecNumber>
    </recommendedName>
    <alternativeName>
        <fullName evidence="10">Undecaprenyl-PP-MurNAc-pentapeptide-UDPGlcNAc GlcNAc transferase</fullName>
    </alternativeName>
</protein>
<dbReference type="GO" id="GO:0009252">
    <property type="term" value="P:peptidoglycan biosynthetic process"/>
    <property type="evidence" value="ECO:0007669"/>
    <property type="project" value="UniProtKB-UniRule"/>
</dbReference>
<comment type="similarity">
    <text evidence="10">Belongs to the glycosyltransferase 28 family. MurG subfamily.</text>
</comment>
<evidence type="ECO:0000259" key="11">
    <source>
        <dbReference type="Pfam" id="PF03033"/>
    </source>
</evidence>
<sequence length="371" mass="41152">MKLVFAGGGTGGHLYPALAIAQSWKENHPNDEILFVGTPRGIETTVVPKYGFPLYLLPVEGIPRRVSWETLKKLLLIPKSLINAFIFLKKEKPDMVVGTGGYASFPVVFAATLLKIPTVIHEQNAYPGVANKILAVKVDAVCLTFGEAGKRMKAKNFYETGFPVRREFHTNAEKRNELRKKLGVGIDELLLVAFGGSQGALTINKVVGYLLPEIMRRPNLRLIWATGPRNYENLRQKYKNLPERVQMVPYIDNMPEVLPAADLAITRAGAATLAEIAASKVPAVLIPYPYAAENHQEHNARAFVNHGAAILLRDAECSEDLVRATILPLLDSPEKLVRMAENAGKMLRQDSLQEIIGIMEWLLKQKSNKKN</sequence>
<dbReference type="EC" id="2.4.1.227" evidence="10"/>
<evidence type="ECO:0000256" key="2">
    <source>
        <dbReference type="ARBA" id="ARBA00022618"/>
    </source>
</evidence>
<comment type="subcellular location">
    <subcellularLocation>
        <location evidence="10">Cell membrane</location>
        <topology evidence="10">Peripheral membrane protein</topology>
        <orientation evidence="10">Cytoplasmic side</orientation>
    </subcellularLocation>
</comment>
<feature type="binding site" evidence="10">
    <location>
        <begin position="10"/>
        <end position="12"/>
    </location>
    <ligand>
        <name>UDP-N-acetyl-alpha-D-glucosamine</name>
        <dbReference type="ChEBI" id="CHEBI:57705"/>
    </ligand>
</feature>
<reference evidence="14" key="1">
    <citation type="submission" date="2016-12" db="EMBL/GenBank/DDBJ databases">
        <title>Draft Genome Sequences od Carboxydothermus pertinax and islandicus, Hydrogenogenic Carboxydotrophic Bacteria.</title>
        <authorList>
            <person name="Fukuyama Y."/>
            <person name="Ohmae K."/>
            <person name="Yoneda Y."/>
            <person name="Yoshida T."/>
            <person name="Sako Y."/>
        </authorList>
    </citation>
    <scope>NUCLEOTIDE SEQUENCE [LARGE SCALE GENOMIC DNA]</scope>
    <source>
        <strain evidence="14">SET</strain>
    </source>
</reference>
<dbReference type="GO" id="GO:0005886">
    <property type="term" value="C:plasma membrane"/>
    <property type="evidence" value="ECO:0007669"/>
    <property type="project" value="UniProtKB-SubCell"/>
</dbReference>
<dbReference type="PANTHER" id="PTHR21015:SF22">
    <property type="entry name" value="GLYCOSYLTRANSFERASE"/>
    <property type="match status" value="1"/>
</dbReference>
<evidence type="ECO:0000313" key="13">
    <source>
        <dbReference type="EMBL" id="GAV25750.1"/>
    </source>
</evidence>
<feature type="binding site" evidence="10">
    <location>
        <position position="124"/>
    </location>
    <ligand>
        <name>UDP-N-acetyl-alpha-D-glucosamine</name>
        <dbReference type="ChEBI" id="CHEBI:57705"/>
    </ligand>
</feature>
<dbReference type="GO" id="GO:0050511">
    <property type="term" value="F:undecaprenyldiphospho-muramoylpentapeptide beta-N-acetylglucosaminyltransferase activity"/>
    <property type="evidence" value="ECO:0007669"/>
    <property type="project" value="UniProtKB-UniRule"/>
</dbReference>
<keyword evidence="8 10" id="KW-0131">Cell cycle</keyword>
<comment type="catalytic activity">
    <reaction evidence="10">
        <text>di-trans,octa-cis-undecaprenyl diphospho-N-acetyl-alpha-D-muramoyl-L-alanyl-D-glutamyl-meso-2,6-diaminopimeloyl-D-alanyl-D-alanine + UDP-N-acetyl-alpha-D-glucosamine = di-trans,octa-cis-undecaprenyl diphospho-[N-acetyl-alpha-D-glucosaminyl-(1-&gt;4)]-N-acetyl-alpha-D-muramoyl-L-alanyl-D-glutamyl-meso-2,6-diaminopimeloyl-D-alanyl-D-alanine + UDP + H(+)</text>
        <dbReference type="Rhea" id="RHEA:31227"/>
        <dbReference type="ChEBI" id="CHEBI:15378"/>
        <dbReference type="ChEBI" id="CHEBI:57705"/>
        <dbReference type="ChEBI" id="CHEBI:58223"/>
        <dbReference type="ChEBI" id="CHEBI:61387"/>
        <dbReference type="ChEBI" id="CHEBI:61388"/>
        <dbReference type="EC" id="2.4.1.227"/>
    </reaction>
</comment>
<keyword evidence="1 10" id="KW-1003">Cell membrane</keyword>
<evidence type="ECO:0000256" key="3">
    <source>
        <dbReference type="ARBA" id="ARBA00022676"/>
    </source>
</evidence>
<dbReference type="InterPro" id="IPR007235">
    <property type="entry name" value="Glyco_trans_28_C"/>
</dbReference>
<comment type="caution">
    <text evidence="10">Lacks conserved residue(s) required for the propagation of feature annotation.</text>
</comment>
<feature type="binding site" evidence="10">
    <location>
        <position position="251"/>
    </location>
    <ligand>
        <name>UDP-N-acetyl-alpha-D-glucosamine</name>
        <dbReference type="ChEBI" id="CHEBI:57705"/>
    </ligand>
</feature>
<dbReference type="RefSeq" id="WP_075865987.1">
    <property type="nucleotide sequence ID" value="NZ_BDJL01000055.1"/>
</dbReference>
<dbReference type="GO" id="GO:0008360">
    <property type="term" value="P:regulation of cell shape"/>
    <property type="evidence" value="ECO:0007669"/>
    <property type="project" value="UniProtKB-KW"/>
</dbReference>
<dbReference type="STRING" id="661089.ciss_16830"/>
<comment type="pathway">
    <text evidence="10">Cell wall biogenesis; peptidoglycan biosynthesis.</text>
</comment>
<dbReference type="EMBL" id="BDJL01000055">
    <property type="protein sequence ID" value="GAV25750.1"/>
    <property type="molecule type" value="Genomic_DNA"/>
</dbReference>
<name>A0A1L8D3K0_9THEO</name>
<evidence type="ECO:0000256" key="1">
    <source>
        <dbReference type="ARBA" id="ARBA00022475"/>
    </source>
</evidence>
<dbReference type="Pfam" id="PF04101">
    <property type="entry name" value="Glyco_tran_28_C"/>
    <property type="match status" value="1"/>
</dbReference>
<keyword evidence="6 10" id="KW-0573">Peptidoglycan synthesis</keyword>
<dbReference type="Gene3D" id="3.40.50.2000">
    <property type="entry name" value="Glycogen Phosphorylase B"/>
    <property type="match status" value="2"/>
</dbReference>
<dbReference type="GO" id="GO:0071555">
    <property type="term" value="P:cell wall organization"/>
    <property type="evidence" value="ECO:0007669"/>
    <property type="project" value="UniProtKB-KW"/>
</dbReference>
<organism evidence="13 14">
    <name type="scientific">Carboxydothermus islandicus</name>
    <dbReference type="NCBI Taxonomy" id="661089"/>
    <lineage>
        <taxon>Bacteria</taxon>
        <taxon>Bacillati</taxon>
        <taxon>Bacillota</taxon>
        <taxon>Clostridia</taxon>
        <taxon>Thermoanaerobacterales</taxon>
        <taxon>Thermoanaerobacteraceae</taxon>
        <taxon>Carboxydothermus</taxon>
    </lineage>
</organism>
<dbReference type="HAMAP" id="MF_00033">
    <property type="entry name" value="MurG"/>
    <property type="match status" value="1"/>
</dbReference>
<keyword evidence="9 10" id="KW-0961">Cell wall biogenesis/degradation</keyword>
<dbReference type="OrthoDB" id="9808936at2"/>
<dbReference type="UniPathway" id="UPA00219"/>
<dbReference type="Pfam" id="PF03033">
    <property type="entry name" value="Glyco_transf_28"/>
    <property type="match status" value="1"/>
</dbReference>
<evidence type="ECO:0000256" key="5">
    <source>
        <dbReference type="ARBA" id="ARBA00022960"/>
    </source>
</evidence>
<comment type="function">
    <text evidence="10">Cell wall formation. Catalyzes the transfer of a GlcNAc subunit on undecaprenyl-pyrophosphoryl-MurNAc-pentapeptide (lipid intermediate I) to form undecaprenyl-pyrophosphoryl-MurNAc-(pentapeptide)GlcNAc (lipid intermediate II).</text>
</comment>
<dbReference type="InterPro" id="IPR004276">
    <property type="entry name" value="GlycoTrans_28_N"/>
</dbReference>
<keyword evidence="7 10" id="KW-0472">Membrane</keyword>
<proteinExistence type="inferred from homology"/>
<keyword evidence="14" id="KW-1185">Reference proteome</keyword>
<dbReference type="InterPro" id="IPR006009">
    <property type="entry name" value="GlcNAc_MurG"/>
</dbReference>
<feature type="domain" description="Glycosyl transferase family 28 C-terminal" evidence="12">
    <location>
        <begin position="192"/>
        <end position="350"/>
    </location>
</feature>
<dbReference type="SUPFAM" id="SSF53756">
    <property type="entry name" value="UDP-Glycosyltransferase/glycogen phosphorylase"/>
    <property type="match status" value="1"/>
</dbReference>
<evidence type="ECO:0000256" key="8">
    <source>
        <dbReference type="ARBA" id="ARBA00023306"/>
    </source>
</evidence>
<keyword evidence="4 10" id="KW-0808">Transferase</keyword>
<dbReference type="PANTHER" id="PTHR21015">
    <property type="entry name" value="UDP-N-ACETYLGLUCOSAMINE--N-ACETYLMURAMYL-(PENTAPEPTIDE) PYROPHOSPHORYL-UNDECAPRENOL N-ACETYLGLUCOSAMINE TRANSFERASE 1"/>
    <property type="match status" value="1"/>
</dbReference>
<comment type="caution">
    <text evidence="13">The sequence shown here is derived from an EMBL/GenBank/DDBJ whole genome shotgun (WGS) entry which is preliminary data.</text>
</comment>
<dbReference type="AlphaFoldDB" id="A0A1L8D3K0"/>
<keyword evidence="2 10" id="KW-0132">Cell division</keyword>